<dbReference type="EMBL" id="BK035253">
    <property type="protein sequence ID" value="DAG89079.1"/>
    <property type="molecule type" value="Genomic_DNA"/>
</dbReference>
<organism evidence="1">
    <name type="scientific">Ackermannviridae sp</name>
    <dbReference type="NCBI Taxonomy" id="2831612"/>
    <lineage>
        <taxon>Viruses</taxon>
        <taxon>Duplodnaviria</taxon>
        <taxon>Heunggongvirae</taxon>
        <taxon>Uroviricota</taxon>
        <taxon>Caudoviricetes</taxon>
        <taxon>Pantevenvirales</taxon>
        <taxon>Ackermannviridae</taxon>
    </lineage>
</organism>
<name>A0A8S5VK74_9CAUD</name>
<dbReference type="InterPro" id="IPR036614">
    <property type="entry name" value="RusA-like_sf"/>
</dbReference>
<evidence type="ECO:0000313" key="1">
    <source>
        <dbReference type="EMBL" id="DAG89079.1"/>
    </source>
</evidence>
<reference evidence="1" key="1">
    <citation type="journal article" date="2021" name="Proc. Natl. Acad. Sci. U.S.A.">
        <title>A Catalog of Tens of Thousands of Viruses from Human Metagenomes Reveals Hidden Associations with Chronic Diseases.</title>
        <authorList>
            <person name="Tisza M.J."/>
            <person name="Buck C.B."/>
        </authorList>
    </citation>
    <scope>NUCLEOTIDE SEQUENCE</scope>
    <source>
        <strain evidence="1">CtfgE36</strain>
    </source>
</reference>
<dbReference type="SUPFAM" id="SSF103084">
    <property type="entry name" value="Holliday junction resolvase RusA"/>
    <property type="match status" value="1"/>
</dbReference>
<dbReference type="GO" id="GO:0000287">
    <property type="term" value="F:magnesium ion binding"/>
    <property type="evidence" value="ECO:0007669"/>
    <property type="project" value="InterPro"/>
</dbReference>
<dbReference type="Pfam" id="PF05866">
    <property type="entry name" value="RusA"/>
    <property type="match status" value="1"/>
</dbReference>
<dbReference type="InterPro" id="IPR008822">
    <property type="entry name" value="Endonuclease_RusA-like"/>
</dbReference>
<proteinExistence type="predicted"/>
<dbReference type="GO" id="GO:0006310">
    <property type="term" value="P:DNA recombination"/>
    <property type="evidence" value="ECO:0007669"/>
    <property type="project" value="InterPro"/>
</dbReference>
<sequence>MIQKYIIYGKPITKKNSPRIGYVGAHCPVCHKGKYAKVLPSAAYLKYARTAKIFLKPAPKNPLDGRYNVKCLYYMPTRHRVDKTNLESAIMDILVDARILKDDNSNIVAATDGSRVLYDKANPRTEIFIEEMPDDDQPM</sequence>
<accession>A0A8S5VK74</accession>
<protein>
    <submittedName>
        <fullName evidence="1">Endodeoxyribonuclease RusA</fullName>
    </submittedName>
</protein>
<dbReference type="Gene3D" id="3.30.1330.70">
    <property type="entry name" value="Holliday junction resolvase RusA"/>
    <property type="match status" value="1"/>
</dbReference>
<dbReference type="GO" id="GO:0006281">
    <property type="term" value="P:DNA repair"/>
    <property type="evidence" value="ECO:0007669"/>
    <property type="project" value="InterPro"/>
</dbReference>